<reference evidence="5" key="1">
    <citation type="submission" date="2010-04" db="EMBL/GenBank/DDBJ databases">
        <title>Complete sequence of Methanocaldococcus infernus ME.</title>
        <authorList>
            <consortium name="US DOE Joint Genome Institute"/>
            <person name="Lucas S."/>
            <person name="Copeland A."/>
            <person name="Lapidus A."/>
            <person name="Cheng J.-F."/>
            <person name="Bruce D."/>
            <person name="Goodwin L."/>
            <person name="Pitluck S."/>
            <person name="Munk A.C."/>
            <person name="Detter J.C."/>
            <person name="Han C."/>
            <person name="Tapia R."/>
            <person name="Land M."/>
            <person name="Hauser L."/>
            <person name="Kyrpides N."/>
            <person name="Mikhailova N."/>
            <person name="Sieprawska-Lupa M."/>
            <person name="Whitman W.B."/>
            <person name="Woyke T."/>
        </authorList>
    </citation>
    <scope>NUCLEOTIDE SEQUENCE [LARGE SCALE GENOMIC DNA]</scope>
    <source>
        <strain evidence="5">ME</strain>
    </source>
</reference>
<dbReference type="InterPro" id="IPR051685">
    <property type="entry name" value="Ycf3/AcsC/BcsC/TPR_MFPF"/>
</dbReference>
<dbReference type="Gene3D" id="1.25.40.10">
    <property type="entry name" value="Tetratricopeptide repeat domain"/>
    <property type="match status" value="2"/>
</dbReference>
<feature type="repeat" description="TPR" evidence="3">
    <location>
        <begin position="244"/>
        <end position="277"/>
    </location>
</feature>
<feature type="coiled-coil region" evidence="4">
    <location>
        <begin position="257"/>
        <end position="311"/>
    </location>
</feature>
<dbReference type="PANTHER" id="PTHR44943">
    <property type="entry name" value="CELLULOSE SYNTHASE OPERON PROTEIN C"/>
    <property type="match status" value="1"/>
</dbReference>
<dbReference type="PANTHER" id="PTHR44943:SF8">
    <property type="entry name" value="TPR REPEAT-CONTAINING PROTEIN MJ0263"/>
    <property type="match status" value="1"/>
</dbReference>
<gene>
    <name evidence="5" type="ordered locus">Metin_1163</name>
</gene>
<organism evidence="5 6">
    <name type="scientific">Methanocaldococcus infernus (strain DSM 11812 / JCM 15783 / ME)</name>
    <dbReference type="NCBI Taxonomy" id="573063"/>
    <lineage>
        <taxon>Archaea</taxon>
        <taxon>Methanobacteriati</taxon>
        <taxon>Methanobacteriota</taxon>
        <taxon>Methanomada group</taxon>
        <taxon>Methanococci</taxon>
        <taxon>Methanococcales</taxon>
        <taxon>Methanocaldococcaceae</taxon>
        <taxon>Methanocaldococcus</taxon>
    </lineage>
</organism>
<name>D5VTB3_METIM</name>
<dbReference type="Proteomes" id="UP000002061">
    <property type="component" value="Chromosome"/>
</dbReference>
<evidence type="ECO:0000256" key="2">
    <source>
        <dbReference type="ARBA" id="ARBA00022803"/>
    </source>
</evidence>
<dbReference type="Pfam" id="PF13181">
    <property type="entry name" value="TPR_8"/>
    <property type="match status" value="1"/>
</dbReference>
<dbReference type="eggNOG" id="arCOG03038">
    <property type="taxonomic scope" value="Archaea"/>
</dbReference>
<keyword evidence="4" id="KW-0175">Coiled coil</keyword>
<dbReference type="InterPro" id="IPR011990">
    <property type="entry name" value="TPR-like_helical_dom_sf"/>
</dbReference>
<evidence type="ECO:0000313" key="6">
    <source>
        <dbReference type="Proteomes" id="UP000002061"/>
    </source>
</evidence>
<dbReference type="InterPro" id="IPR019734">
    <property type="entry name" value="TPR_rpt"/>
</dbReference>
<dbReference type="SUPFAM" id="SSF48452">
    <property type="entry name" value="TPR-like"/>
    <property type="match status" value="2"/>
</dbReference>
<keyword evidence="2 3" id="KW-0802">TPR repeat</keyword>
<dbReference type="Pfam" id="PF13432">
    <property type="entry name" value="TPR_16"/>
    <property type="match status" value="3"/>
</dbReference>
<evidence type="ECO:0000256" key="4">
    <source>
        <dbReference type="SAM" id="Coils"/>
    </source>
</evidence>
<dbReference type="HOGENOM" id="CLU_003728_2_5_2"/>
<dbReference type="AlphaFoldDB" id="D5VTB3"/>
<dbReference type="STRING" id="573063.Metin_1163"/>
<dbReference type="KEGG" id="mif:Metin_1163"/>
<evidence type="ECO:0000256" key="1">
    <source>
        <dbReference type="ARBA" id="ARBA00022737"/>
    </source>
</evidence>
<feature type="repeat" description="TPR" evidence="3">
    <location>
        <begin position="143"/>
        <end position="176"/>
    </location>
</feature>
<evidence type="ECO:0000256" key="3">
    <source>
        <dbReference type="PROSITE-ProRule" id="PRU00339"/>
    </source>
</evidence>
<dbReference type="EMBL" id="CP002009">
    <property type="protein sequence ID" value="ADG13816.1"/>
    <property type="molecule type" value="Genomic_DNA"/>
</dbReference>
<dbReference type="SMART" id="SM00028">
    <property type="entry name" value="TPR"/>
    <property type="match status" value="7"/>
</dbReference>
<feature type="repeat" description="TPR" evidence="3">
    <location>
        <begin position="177"/>
        <end position="210"/>
    </location>
</feature>
<evidence type="ECO:0000313" key="5">
    <source>
        <dbReference type="EMBL" id="ADG13816.1"/>
    </source>
</evidence>
<sequence length="313" mass="36405">MKKSLEVIKELIDAIEYADKGENKKAIELLNSILKKDPENFLANYILGIIYKLEGDFEKANECFEKIFLNNFSQLSCNNLICVNFILGNAHKVLYYAEKLEKTKKKCVCVSNFHKALIYMESMEYEKALEELDKLLEVNNKFILAWRFKAEIYKNLGRFEEALTCIEKVIELGGKNSASWMLKGEILENLGKLKEALKAYYVALELNKNLKFLYKKVGYLELTQGNYNEAIKYLGEYLNNYKDVEGKYYLALAYEKTKDYKKALDLYSEVIEELENKKINEVILTNSLIRKAKLLEILGKLEEALELYNKALN</sequence>
<proteinExistence type="predicted"/>
<accession>D5VTB3</accession>
<protein>
    <submittedName>
        <fullName evidence="5">Tetratricopeptide TPR_2 repeat protein</fullName>
    </submittedName>
</protein>
<dbReference type="PROSITE" id="PS50005">
    <property type="entry name" value="TPR"/>
    <property type="match status" value="3"/>
</dbReference>
<keyword evidence="6" id="KW-1185">Reference proteome</keyword>
<dbReference type="PROSITE" id="PS50293">
    <property type="entry name" value="TPR_REGION"/>
    <property type="match status" value="1"/>
</dbReference>
<keyword evidence="1" id="KW-0677">Repeat</keyword>